<keyword evidence="3" id="KW-1185">Reference proteome</keyword>
<dbReference type="AlphaFoldDB" id="A0A4Q7YT09"/>
<organism evidence="2 3">
    <name type="scientific">Edaphobacter modestus</name>
    <dbReference type="NCBI Taxonomy" id="388466"/>
    <lineage>
        <taxon>Bacteria</taxon>
        <taxon>Pseudomonadati</taxon>
        <taxon>Acidobacteriota</taxon>
        <taxon>Terriglobia</taxon>
        <taxon>Terriglobales</taxon>
        <taxon>Acidobacteriaceae</taxon>
        <taxon>Edaphobacter</taxon>
    </lineage>
</organism>
<dbReference type="PROSITE" id="PS51257">
    <property type="entry name" value="PROKAR_LIPOPROTEIN"/>
    <property type="match status" value="1"/>
</dbReference>
<evidence type="ECO:0008006" key="4">
    <source>
        <dbReference type="Google" id="ProtNLM"/>
    </source>
</evidence>
<proteinExistence type="predicted"/>
<evidence type="ECO:0000313" key="2">
    <source>
        <dbReference type="EMBL" id="RZU40005.1"/>
    </source>
</evidence>
<dbReference type="RefSeq" id="WP_130418135.1">
    <property type="nucleotide sequence ID" value="NZ_SHKW01000001.1"/>
</dbReference>
<dbReference type="Proteomes" id="UP000292958">
    <property type="component" value="Unassembled WGS sequence"/>
</dbReference>
<keyword evidence="1" id="KW-0732">Signal</keyword>
<reference evidence="2 3" key="1">
    <citation type="submission" date="2019-02" db="EMBL/GenBank/DDBJ databases">
        <title>Genomic Encyclopedia of Archaeal and Bacterial Type Strains, Phase II (KMG-II): from individual species to whole genera.</title>
        <authorList>
            <person name="Goeker M."/>
        </authorList>
    </citation>
    <scope>NUCLEOTIDE SEQUENCE [LARGE SCALE GENOMIC DNA]</scope>
    <source>
        <strain evidence="2 3">DSM 18101</strain>
    </source>
</reference>
<dbReference type="EMBL" id="SHKW01000001">
    <property type="protein sequence ID" value="RZU40005.1"/>
    <property type="molecule type" value="Genomic_DNA"/>
</dbReference>
<name>A0A4Q7YT09_9BACT</name>
<evidence type="ECO:0000256" key="1">
    <source>
        <dbReference type="SAM" id="SignalP"/>
    </source>
</evidence>
<dbReference type="OrthoDB" id="118909at2"/>
<feature type="chain" id="PRO_5020922161" description="Lipoprotein" evidence="1">
    <location>
        <begin position="29"/>
        <end position="189"/>
    </location>
</feature>
<protein>
    <recommendedName>
        <fullName evidence="4">Lipoprotein</fullName>
    </recommendedName>
</protein>
<gene>
    <name evidence="2" type="ORF">BDD14_1418</name>
</gene>
<sequence>MHDTYKKQKQVKLAARMSVFIGMLCLIAGCNTKTKATPENFTKAINTYFLDRPECLFPNIRFPYATADAAETKQMNALVRSRLLESSYESAVKTTRYTVSRTGERFAPRFCYGYREISAIDSFTPPKTGPSGFPETEINYRYQFKNVPVWAQASDIADAFPKMKQATTTGGADKITLAQTLAGWQVPER</sequence>
<feature type="signal peptide" evidence="1">
    <location>
        <begin position="1"/>
        <end position="28"/>
    </location>
</feature>
<evidence type="ECO:0000313" key="3">
    <source>
        <dbReference type="Proteomes" id="UP000292958"/>
    </source>
</evidence>
<accession>A0A4Q7YT09</accession>
<comment type="caution">
    <text evidence="2">The sequence shown here is derived from an EMBL/GenBank/DDBJ whole genome shotgun (WGS) entry which is preliminary data.</text>
</comment>